<dbReference type="OrthoDB" id="3907890at2759"/>
<protein>
    <submittedName>
        <fullName evidence="2">Uncharacterized protein</fullName>
    </submittedName>
</protein>
<name>A0A074YWS2_AURSE</name>
<reference evidence="2 3" key="1">
    <citation type="journal article" date="2014" name="BMC Genomics">
        <title>Genome sequencing of four Aureobasidium pullulans varieties: biotechnological potential, stress tolerance, and description of new species.</title>
        <authorList>
            <person name="Gostin Ar C."/>
            <person name="Ohm R.A."/>
            <person name="Kogej T."/>
            <person name="Sonjak S."/>
            <person name="Turk M."/>
            <person name="Zajc J."/>
            <person name="Zalar P."/>
            <person name="Grube M."/>
            <person name="Sun H."/>
            <person name="Han J."/>
            <person name="Sharma A."/>
            <person name="Chiniquy J."/>
            <person name="Ngan C.Y."/>
            <person name="Lipzen A."/>
            <person name="Barry K."/>
            <person name="Grigoriev I.V."/>
            <person name="Gunde-Cimerman N."/>
        </authorList>
    </citation>
    <scope>NUCLEOTIDE SEQUENCE [LARGE SCALE GENOMIC DNA]</scope>
    <source>
        <strain evidence="2 3">EXF-2481</strain>
    </source>
</reference>
<organism evidence="2 3">
    <name type="scientific">Aureobasidium subglaciale (strain EXF-2481)</name>
    <name type="common">Aureobasidium pullulans var. subglaciale</name>
    <dbReference type="NCBI Taxonomy" id="1043005"/>
    <lineage>
        <taxon>Eukaryota</taxon>
        <taxon>Fungi</taxon>
        <taxon>Dikarya</taxon>
        <taxon>Ascomycota</taxon>
        <taxon>Pezizomycotina</taxon>
        <taxon>Dothideomycetes</taxon>
        <taxon>Dothideomycetidae</taxon>
        <taxon>Dothideales</taxon>
        <taxon>Saccotheciaceae</taxon>
        <taxon>Aureobasidium</taxon>
    </lineage>
</organism>
<dbReference type="GeneID" id="25367598"/>
<keyword evidence="3" id="KW-1185">Reference proteome</keyword>
<accession>A0A074YWS2</accession>
<sequence>MHSRKIVHIWTLLAIPVTMVLGLPISDIDTITDDCDYWDSTDEVDSHPSTSSISNTAFIAFTAVNQLSPSTTPSPTIFAQVPSTSIYSSTKAFIAPSNTFTPVTPPSYAFYLQSGSSVGRSNANFAVVSAGIGGSVTFTTNKALATKFTIDSSGDLVEQSPSQGYVAALNPDLDTQKLSFSPYGGSSTRERLNCRSQDGVLGCNVGGVAYRPATCRDEGALYFVTRLSSSCTAIELVPAFF</sequence>
<feature type="signal peptide" evidence="1">
    <location>
        <begin position="1"/>
        <end position="22"/>
    </location>
</feature>
<evidence type="ECO:0000313" key="3">
    <source>
        <dbReference type="Proteomes" id="UP000030641"/>
    </source>
</evidence>
<gene>
    <name evidence="2" type="ORF">AUEXF2481DRAFT_44129</name>
</gene>
<evidence type="ECO:0000313" key="2">
    <source>
        <dbReference type="EMBL" id="KEQ91326.1"/>
    </source>
</evidence>
<dbReference type="InParanoid" id="A0A074YWS2"/>
<dbReference type="AlphaFoldDB" id="A0A074YWS2"/>
<dbReference type="Proteomes" id="UP000030641">
    <property type="component" value="Unassembled WGS sequence"/>
</dbReference>
<proteinExistence type="predicted"/>
<dbReference type="HOGENOM" id="CLU_1151608_0_0_1"/>
<keyword evidence="1" id="KW-0732">Signal</keyword>
<feature type="chain" id="PRO_5001703619" evidence="1">
    <location>
        <begin position="23"/>
        <end position="241"/>
    </location>
</feature>
<dbReference type="EMBL" id="KL584779">
    <property type="protein sequence ID" value="KEQ91326.1"/>
    <property type="molecule type" value="Genomic_DNA"/>
</dbReference>
<dbReference type="RefSeq" id="XP_013339841.1">
    <property type="nucleotide sequence ID" value="XM_013484387.1"/>
</dbReference>
<evidence type="ECO:0000256" key="1">
    <source>
        <dbReference type="SAM" id="SignalP"/>
    </source>
</evidence>